<accession>A0A6A1WQ24</accession>
<evidence type="ECO:0000313" key="2">
    <source>
        <dbReference type="EMBL" id="KAB1227254.1"/>
    </source>
</evidence>
<evidence type="ECO:0000256" key="1">
    <source>
        <dbReference type="SAM" id="MobiDB-lite"/>
    </source>
</evidence>
<feature type="compositionally biased region" description="Basic and acidic residues" evidence="1">
    <location>
        <begin position="45"/>
        <end position="61"/>
    </location>
</feature>
<feature type="region of interest" description="Disordered" evidence="1">
    <location>
        <begin position="263"/>
        <end position="295"/>
    </location>
</feature>
<organism evidence="2 3">
    <name type="scientific">Morella rubra</name>
    <name type="common">Chinese bayberry</name>
    <dbReference type="NCBI Taxonomy" id="262757"/>
    <lineage>
        <taxon>Eukaryota</taxon>
        <taxon>Viridiplantae</taxon>
        <taxon>Streptophyta</taxon>
        <taxon>Embryophyta</taxon>
        <taxon>Tracheophyta</taxon>
        <taxon>Spermatophyta</taxon>
        <taxon>Magnoliopsida</taxon>
        <taxon>eudicotyledons</taxon>
        <taxon>Gunneridae</taxon>
        <taxon>Pentapetalae</taxon>
        <taxon>rosids</taxon>
        <taxon>fabids</taxon>
        <taxon>Fagales</taxon>
        <taxon>Myricaceae</taxon>
        <taxon>Morella</taxon>
    </lineage>
</organism>
<feature type="compositionally biased region" description="Basic and acidic residues" evidence="1">
    <location>
        <begin position="286"/>
        <end position="295"/>
    </location>
</feature>
<dbReference type="EMBL" id="RXIC02000019">
    <property type="protein sequence ID" value="KAB1227254.1"/>
    <property type="molecule type" value="Genomic_DNA"/>
</dbReference>
<gene>
    <name evidence="2" type="ORF">CJ030_MR1G029376</name>
</gene>
<feature type="region of interest" description="Disordered" evidence="1">
    <location>
        <begin position="117"/>
        <end position="230"/>
    </location>
</feature>
<sequence length="295" mass="32585">MCGRLVEPRKEQSIVSLPDSICPSTEIQTILSLHSRTSGKRSHTKKAEKTEEKKSEGRRDPNQHLVIDVVVMVRRIPTNEEPLTHPVLSFSLLAVGLAAAIATITALCGGRLWKRLSPPSPSSVHHKTAEKLDASNLTATTMTITSQTPPSPRKAAKPTESEGTTHDKESQARELPLPPAMMPMRESQSRVRITKSSSDRNLAKNLTMKLPRSLSMARKEDNNQRKKGLNSEDSIWMKTIILGEKCKVPDEDDAVIYDGKGKRISTYHPKTPSMISLSRRGSFSEPEARPGPEGE</sequence>
<feature type="compositionally biased region" description="Basic and acidic residues" evidence="1">
    <location>
        <begin position="157"/>
        <end position="172"/>
    </location>
</feature>
<feature type="compositionally biased region" description="Polar residues" evidence="1">
    <location>
        <begin position="135"/>
        <end position="148"/>
    </location>
</feature>
<comment type="caution">
    <text evidence="2">The sequence shown here is derived from an EMBL/GenBank/DDBJ whole genome shotgun (WGS) entry which is preliminary data.</text>
</comment>
<dbReference type="PANTHER" id="PTHR36801:SF3">
    <property type="entry name" value="OS06G0150300 PROTEIN"/>
    <property type="match status" value="1"/>
</dbReference>
<evidence type="ECO:0000313" key="3">
    <source>
        <dbReference type="Proteomes" id="UP000516437"/>
    </source>
</evidence>
<feature type="region of interest" description="Disordered" evidence="1">
    <location>
        <begin position="32"/>
        <end position="61"/>
    </location>
</feature>
<proteinExistence type="predicted"/>
<protein>
    <submittedName>
        <fullName evidence="2">Uncharacterized protein</fullName>
    </submittedName>
</protein>
<name>A0A6A1WQ24_9ROSI</name>
<dbReference type="OrthoDB" id="1703859at2759"/>
<dbReference type="AlphaFoldDB" id="A0A6A1WQ24"/>
<reference evidence="2 3" key="1">
    <citation type="journal article" date="2019" name="Plant Biotechnol. J.">
        <title>The red bayberry genome and genetic basis of sex determination.</title>
        <authorList>
            <person name="Jia H.M."/>
            <person name="Jia H.J."/>
            <person name="Cai Q.L."/>
            <person name="Wang Y."/>
            <person name="Zhao H.B."/>
            <person name="Yang W.F."/>
            <person name="Wang G.Y."/>
            <person name="Li Y.H."/>
            <person name="Zhan D.L."/>
            <person name="Shen Y.T."/>
            <person name="Niu Q.F."/>
            <person name="Chang L."/>
            <person name="Qiu J."/>
            <person name="Zhao L."/>
            <person name="Xie H.B."/>
            <person name="Fu W.Y."/>
            <person name="Jin J."/>
            <person name="Li X.W."/>
            <person name="Jiao Y."/>
            <person name="Zhou C.C."/>
            <person name="Tu T."/>
            <person name="Chai C.Y."/>
            <person name="Gao J.L."/>
            <person name="Fan L.J."/>
            <person name="van de Weg E."/>
            <person name="Wang J.Y."/>
            <person name="Gao Z.S."/>
        </authorList>
    </citation>
    <scope>NUCLEOTIDE SEQUENCE [LARGE SCALE GENOMIC DNA]</scope>
    <source>
        <tissue evidence="2">Leaves</tissue>
    </source>
</reference>
<dbReference type="PANTHER" id="PTHR36801">
    <property type="entry name" value="OS06G0150200 PROTEIN"/>
    <property type="match status" value="1"/>
</dbReference>
<keyword evidence="3" id="KW-1185">Reference proteome</keyword>
<dbReference type="Proteomes" id="UP000516437">
    <property type="component" value="Chromosome 1"/>
</dbReference>